<feature type="region of interest" description="Disordered" evidence="1">
    <location>
        <begin position="586"/>
        <end position="609"/>
    </location>
</feature>
<evidence type="ECO:0000313" key="5">
    <source>
        <dbReference type="Proteomes" id="UP000187465"/>
    </source>
</evidence>
<feature type="domain" description="Transglutaminase-like" evidence="3">
    <location>
        <begin position="492"/>
        <end position="575"/>
    </location>
</feature>
<feature type="compositionally biased region" description="Acidic residues" evidence="1">
    <location>
        <begin position="589"/>
        <end position="600"/>
    </location>
</feature>
<dbReference type="InterPro" id="IPR038765">
    <property type="entry name" value="Papain-like_cys_pep_sf"/>
</dbReference>
<dbReference type="SUPFAM" id="SSF54001">
    <property type="entry name" value="Cysteine proteinases"/>
    <property type="match status" value="1"/>
</dbReference>
<dbReference type="InterPro" id="IPR002931">
    <property type="entry name" value="Transglutaminase-like"/>
</dbReference>
<keyword evidence="2" id="KW-0472">Membrane</keyword>
<dbReference type="Proteomes" id="UP000187465">
    <property type="component" value="Unassembled WGS sequence"/>
</dbReference>
<evidence type="ECO:0000256" key="1">
    <source>
        <dbReference type="SAM" id="MobiDB-lite"/>
    </source>
</evidence>
<evidence type="ECO:0000313" key="4">
    <source>
        <dbReference type="EMBL" id="OMD33046.1"/>
    </source>
</evidence>
<dbReference type="PANTHER" id="PTHR42736">
    <property type="entry name" value="PROTEIN-GLUTAMINE GAMMA-GLUTAMYLTRANSFERASE"/>
    <property type="match status" value="1"/>
</dbReference>
<evidence type="ECO:0000259" key="3">
    <source>
        <dbReference type="SMART" id="SM00460"/>
    </source>
</evidence>
<feature type="transmembrane region" description="Helical" evidence="2">
    <location>
        <begin position="67"/>
        <end position="87"/>
    </location>
</feature>
<feature type="transmembrane region" description="Helical" evidence="2">
    <location>
        <begin position="42"/>
        <end position="60"/>
    </location>
</feature>
<dbReference type="InterPro" id="IPR052901">
    <property type="entry name" value="Bact_TGase-like"/>
</dbReference>
<feature type="region of interest" description="Disordered" evidence="1">
    <location>
        <begin position="240"/>
        <end position="265"/>
    </location>
</feature>
<dbReference type="Pfam" id="PF01841">
    <property type="entry name" value="Transglut_core"/>
    <property type="match status" value="1"/>
</dbReference>
<keyword evidence="2" id="KW-1133">Transmembrane helix</keyword>
<dbReference type="RefSeq" id="WP_036675709.1">
    <property type="nucleotide sequence ID" value="NZ_MKQN01000014.1"/>
</dbReference>
<dbReference type="PANTHER" id="PTHR42736:SF1">
    <property type="entry name" value="PROTEIN-GLUTAMINE GAMMA-GLUTAMYLTRANSFERASE"/>
    <property type="match status" value="1"/>
</dbReference>
<comment type="caution">
    <text evidence="4">The sequence shown here is derived from an EMBL/GenBank/DDBJ whole genome shotgun (WGS) entry which is preliminary data.</text>
</comment>
<proteinExistence type="predicted"/>
<dbReference type="Pfam" id="PF13559">
    <property type="entry name" value="DUF4129"/>
    <property type="match status" value="1"/>
</dbReference>
<gene>
    <name evidence="4" type="ORF">BJP51_13905</name>
</gene>
<keyword evidence="2" id="KW-0812">Transmembrane</keyword>
<accession>A0A1R0XDB9</accession>
<dbReference type="EMBL" id="MKQP01000015">
    <property type="protein sequence ID" value="OMD33046.1"/>
    <property type="molecule type" value="Genomic_DNA"/>
</dbReference>
<protein>
    <submittedName>
        <fullName evidence="4">Transglutaminase</fullName>
    </submittedName>
</protein>
<reference evidence="4 5" key="1">
    <citation type="submission" date="2016-10" db="EMBL/GenBank/DDBJ databases">
        <title>Paenibacillus species isolates.</title>
        <authorList>
            <person name="Beno S.M."/>
        </authorList>
    </citation>
    <scope>NUCLEOTIDE SEQUENCE [LARGE SCALE GENOMIC DNA]</scope>
    <source>
        <strain evidence="4 5">FSL H7-0604</strain>
    </source>
</reference>
<feature type="compositionally biased region" description="Polar residues" evidence="1">
    <location>
        <begin position="250"/>
        <end position="265"/>
    </location>
</feature>
<dbReference type="Gene3D" id="3.10.620.30">
    <property type="match status" value="1"/>
</dbReference>
<feature type="transmembrane region" description="Helical" evidence="2">
    <location>
        <begin position="107"/>
        <end position="127"/>
    </location>
</feature>
<name>A0A1R0XDB9_9BACL</name>
<dbReference type="InterPro" id="IPR025403">
    <property type="entry name" value="TgpA-like_C"/>
</dbReference>
<dbReference type="SMART" id="SM00460">
    <property type="entry name" value="TGc"/>
    <property type="match status" value="1"/>
</dbReference>
<dbReference type="AlphaFoldDB" id="A0A1R0XDB9"/>
<evidence type="ECO:0000256" key="2">
    <source>
        <dbReference type="SAM" id="Phobius"/>
    </source>
</evidence>
<sequence>MRNWWNQMKFSWHRSLGLLWLLIIAHQWVSYTEPIWLRQTTAVVWAALITITVIEIIIPVKVQIRLFIEAAAIIYIVYRILINYGLYVADPWATTLPDRLQDIAVHMVPYIWFALGASALLLLSSWWASSKRRILWFIGMNIVALAALDSFTSIVLWQEVAWTVFAGMGWLVSQHLRSFQLHYPRGWVHLLKYPTKIVINIAIVFSLVILIGVNMPGVRPTLTDPYTAWQEWNGIGKSSGKGTVGTTKSEMGSVSPTNNTSSGYSLNDDQLGGGFTFDYTPVMTVVSDLRIYMRGETRRLYSGRGWVDRDRLNRGPLEAVDVGEALESSVGSKVNTRTLKQTVTVLNNNEFPVLFGTYSVSSVDSLNGEKAGDGLSWRSRDSELIWDVDGKKLAYPSTFEVTSEVPVIPVQELTTKTYEELYKGNDLEKMFLQLPNDFPKRVRELAEEITAEGKTPYEKTALLQQYLQQTFPYTNNPDISRVTSNDFVEGFLFELKEGYCDYYSTALVTMARSLNIPARWVKGYAPGEQPEIPMNPAQQQSGTVNNNYTITNADSHSWAEVYFGDYGWIPVEATPGFNIPLLTQSEQTPEVEPEDQEEQAEPTPAPVNNAQEEQGFHVGLWVVVAAVVVLLSWAIFIVWHRRFKLRFFMQQLRNGRPLTPDQKVVTETERWVRYLHRKGMLKEEHETLREAVDRWSGERPAVADHLYSLLTMFEKAKYSPEVIEDKDWQSVYTEALWVRRKMRSKK</sequence>
<feature type="transmembrane region" description="Helical" evidence="2">
    <location>
        <begin position="197"/>
        <end position="215"/>
    </location>
</feature>
<feature type="transmembrane region" description="Helical" evidence="2">
    <location>
        <begin position="134"/>
        <end position="154"/>
    </location>
</feature>
<organism evidence="4 5">
    <name type="scientific">Paenibacillus odorifer</name>
    <dbReference type="NCBI Taxonomy" id="189426"/>
    <lineage>
        <taxon>Bacteria</taxon>
        <taxon>Bacillati</taxon>
        <taxon>Bacillota</taxon>
        <taxon>Bacilli</taxon>
        <taxon>Bacillales</taxon>
        <taxon>Paenibacillaceae</taxon>
        <taxon>Paenibacillus</taxon>
    </lineage>
</organism>
<feature type="transmembrane region" description="Helical" evidence="2">
    <location>
        <begin position="160"/>
        <end position="176"/>
    </location>
</feature>
<feature type="transmembrane region" description="Helical" evidence="2">
    <location>
        <begin position="618"/>
        <end position="639"/>
    </location>
</feature>